<evidence type="ECO:0000313" key="3">
    <source>
        <dbReference type="Proteomes" id="UP000321367"/>
    </source>
</evidence>
<feature type="chain" id="PRO_5023034522" evidence="1">
    <location>
        <begin position="21"/>
        <end position="134"/>
    </location>
</feature>
<evidence type="ECO:0000256" key="1">
    <source>
        <dbReference type="SAM" id="SignalP"/>
    </source>
</evidence>
<feature type="signal peptide" evidence="1">
    <location>
        <begin position="1"/>
        <end position="20"/>
    </location>
</feature>
<protein>
    <submittedName>
        <fullName evidence="2">Uncharacterized protein</fullName>
    </submittedName>
</protein>
<organism evidence="2 3">
    <name type="scientific">Gillisia hiemivivida</name>
    <dbReference type="NCBI Taxonomy" id="291190"/>
    <lineage>
        <taxon>Bacteria</taxon>
        <taxon>Pseudomonadati</taxon>
        <taxon>Bacteroidota</taxon>
        <taxon>Flavobacteriia</taxon>
        <taxon>Flavobacteriales</taxon>
        <taxon>Flavobacteriaceae</taxon>
        <taxon>Gillisia</taxon>
    </lineage>
</organism>
<dbReference type="OrthoDB" id="1161969at2"/>
<comment type="caution">
    <text evidence="2">The sequence shown here is derived from an EMBL/GenBank/DDBJ whole genome shotgun (WGS) entry which is preliminary data.</text>
</comment>
<name>A0A5C6ZXS3_9FLAO</name>
<dbReference type="Proteomes" id="UP000321367">
    <property type="component" value="Unassembled WGS sequence"/>
</dbReference>
<proteinExistence type="predicted"/>
<accession>A0A5C6ZXS3</accession>
<keyword evidence="3" id="KW-1185">Reference proteome</keyword>
<reference evidence="2 3" key="1">
    <citation type="submission" date="2019-08" db="EMBL/GenBank/DDBJ databases">
        <title>Genome sequence of Gillisia hiemivivida IC154 (type strain).</title>
        <authorList>
            <person name="Bowman J.P."/>
        </authorList>
    </citation>
    <scope>NUCLEOTIDE SEQUENCE [LARGE SCALE GENOMIC DNA]</scope>
    <source>
        <strain evidence="2 3">IC154</strain>
    </source>
</reference>
<gene>
    <name evidence="2" type="ORF">ES724_02880</name>
</gene>
<dbReference type="RefSeq" id="WP_146929326.1">
    <property type="nucleotide sequence ID" value="NZ_CBCSHZ010000001.1"/>
</dbReference>
<dbReference type="EMBL" id="VORY01000002">
    <property type="protein sequence ID" value="TXD95111.1"/>
    <property type="molecule type" value="Genomic_DNA"/>
</dbReference>
<dbReference type="AlphaFoldDB" id="A0A5C6ZXS3"/>
<sequence>MKIKLLFLSSLFLMASFCERNDLPKDKVSVENETFIYLYFKTEQDCLDAQTTDFFINCHSEIKFLENGLAEITLTDIIWRGEYTVKKKNIIVTFEDNLEVPEGTLVFQIINKSKIKRLDDDTIWKKMTGDSIWD</sequence>
<keyword evidence="1" id="KW-0732">Signal</keyword>
<evidence type="ECO:0000313" key="2">
    <source>
        <dbReference type="EMBL" id="TXD95111.1"/>
    </source>
</evidence>